<name>A0ABT2F9V9_9STRE</name>
<evidence type="ECO:0000313" key="1">
    <source>
        <dbReference type="EMBL" id="MCS4488801.1"/>
    </source>
</evidence>
<dbReference type="NCBIfam" id="NF041013">
    <property type="entry name" value="T4P_ComGE"/>
    <property type="match status" value="1"/>
</dbReference>
<sequence>MALAILACITTLILGEFNRQRKTLQDSQNRQEALLLATMAIRANKKELHLNGVSVSVEMHSNEVFIYQGKEELLHALKE</sequence>
<keyword evidence="2" id="KW-1185">Reference proteome</keyword>
<accession>A0ABT2F9V9</accession>
<dbReference type="Pfam" id="PF11773">
    <property type="entry name" value="ComGE"/>
    <property type="match status" value="1"/>
</dbReference>
<dbReference type="Proteomes" id="UP001206548">
    <property type="component" value="Unassembled WGS sequence"/>
</dbReference>
<dbReference type="InterPro" id="IPR053468">
    <property type="entry name" value="ComGE-like"/>
</dbReference>
<protein>
    <submittedName>
        <fullName evidence="1">Competence type IV pilus minor pilin ComGE</fullName>
    </submittedName>
</protein>
<reference evidence="1 2" key="1">
    <citation type="journal article" date="2023" name="Int. J. Syst. Evol. Microbiol.">
        <title>Streptococcus sciuri sp. nov., Staphylococcus marylandisciuri sp. nov. and Staphylococcus americanisciuri sp. nov., isolated from faeces of eastern grey squirrel (Sciurus carolinensis).</title>
        <authorList>
            <person name="Volokhov D.V."/>
            <person name="Zagorodnyaya T.A."/>
            <person name="Furtak V.A."/>
            <person name="Nattanmai G."/>
            <person name="Randall L."/>
            <person name="Jose S."/>
            <person name="Gao Y."/>
            <person name="Eisenberg T."/>
            <person name="Delmonte P."/>
            <person name="Blom J."/>
            <person name="Mitchell K.K."/>
        </authorList>
    </citation>
    <scope>NUCLEOTIDE SEQUENCE [LARGE SCALE GENOMIC DNA]</scope>
    <source>
        <strain evidence="1 2">SQ9-PEA</strain>
    </source>
</reference>
<gene>
    <name evidence="1" type="primary">comGE</name>
    <name evidence="1" type="ORF">NXS10_07525</name>
</gene>
<comment type="caution">
    <text evidence="1">The sequence shown here is derived from an EMBL/GenBank/DDBJ whole genome shotgun (WGS) entry which is preliminary data.</text>
</comment>
<proteinExistence type="predicted"/>
<evidence type="ECO:0000313" key="2">
    <source>
        <dbReference type="Proteomes" id="UP001206548"/>
    </source>
</evidence>
<dbReference type="EMBL" id="JANUXX010000009">
    <property type="protein sequence ID" value="MCS4488801.1"/>
    <property type="molecule type" value="Genomic_DNA"/>
</dbReference>
<dbReference type="InterPro" id="IPR021749">
    <property type="entry name" value="ComGE"/>
</dbReference>
<organism evidence="1 2">
    <name type="scientific">Streptococcus sciuri</name>
    <dbReference type="NCBI Taxonomy" id="2973939"/>
    <lineage>
        <taxon>Bacteria</taxon>
        <taxon>Bacillati</taxon>
        <taxon>Bacillota</taxon>
        <taxon>Bacilli</taxon>
        <taxon>Lactobacillales</taxon>
        <taxon>Streptococcaceae</taxon>
        <taxon>Streptococcus</taxon>
    </lineage>
</organism>